<dbReference type="InterPro" id="IPR031127">
    <property type="entry name" value="E3_UB_ligase_RBR"/>
</dbReference>
<keyword evidence="6 9" id="KW-0863">Zinc-finger</keyword>
<evidence type="ECO:0000256" key="10">
    <source>
        <dbReference type="SAM" id="Phobius"/>
    </source>
</evidence>
<evidence type="ECO:0000313" key="14">
    <source>
        <dbReference type="Proteomes" id="UP001344447"/>
    </source>
</evidence>
<reference evidence="13 14" key="1">
    <citation type="submission" date="2023-11" db="EMBL/GenBank/DDBJ databases">
        <title>Dfirmibasis_genome.</title>
        <authorList>
            <person name="Edelbroek B."/>
            <person name="Kjellin J."/>
            <person name="Jerlstrom-Hultqvist J."/>
            <person name="Soderbom F."/>
        </authorList>
    </citation>
    <scope>NUCLEOTIDE SEQUENCE [LARGE SCALE GENOMIC DNA]</scope>
    <source>
        <strain evidence="13 14">TNS-C-14</strain>
    </source>
</reference>
<evidence type="ECO:0000256" key="3">
    <source>
        <dbReference type="ARBA" id="ARBA00022679"/>
    </source>
</evidence>
<dbReference type="PROSITE" id="PS50089">
    <property type="entry name" value="ZF_RING_2"/>
    <property type="match status" value="1"/>
</dbReference>
<comment type="catalytic activity">
    <reaction evidence="1">
        <text>[E2 ubiquitin-conjugating enzyme]-S-ubiquitinyl-L-cysteine + [acceptor protein]-L-lysine = [E2 ubiquitin-conjugating enzyme]-L-cysteine + [acceptor protein]-N(6)-ubiquitinyl-L-lysine.</text>
        <dbReference type="EC" id="2.3.2.31"/>
    </reaction>
</comment>
<dbReference type="PROSITE" id="PS00518">
    <property type="entry name" value="ZF_RING_1"/>
    <property type="match status" value="1"/>
</dbReference>
<feature type="domain" description="RING-type" evidence="12">
    <location>
        <begin position="317"/>
        <end position="568"/>
    </location>
</feature>
<feature type="domain" description="RING-type" evidence="11">
    <location>
        <begin position="321"/>
        <end position="368"/>
    </location>
</feature>
<evidence type="ECO:0000256" key="6">
    <source>
        <dbReference type="ARBA" id="ARBA00022771"/>
    </source>
</evidence>
<dbReference type="SUPFAM" id="SSF57850">
    <property type="entry name" value="RING/U-box"/>
    <property type="match status" value="2"/>
</dbReference>
<dbReference type="SMART" id="SM00647">
    <property type="entry name" value="IBR"/>
    <property type="match status" value="2"/>
</dbReference>
<dbReference type="Gene3D" id="1.20.120.1750">
    <property type="match status" value="1"/>
</dbReference>
<dbReference type="InterPro" id="IPR001841">
    <property type="entry name" value="Znf_RING"/>
</dbReference>
<dbReference type="Proteomes" id="UP001344447">
    <property type="component" value="Unassembled WGS sequence"/>
</dbReference>
<evidence type="ECO:0000256" key="7">
    <source>
        <dbReference type="ARBA" id="ARBA00022786"/>
    </source>
</evidence>
<proteinExistence type="predicted"/>
<comment type="caution">
    <text evidence="13">The sequence shown here is derived from an EMBL/GenBank/DDBJ whole genome shotgun (WGS) entry which is preliminary data.</text>
</comment>
<dbReference type="CDD" id="cd20336">
    <property type="entry name" value="Rcat_RBR"/>
    <property type="match status" value="1"/>
</dbReference>
<dbReference type="GO" id="GO:0016567">
    <property type="term" value="P:protein ubiquitination"/>
    <property type="evidence" value="ECO:0007669"/>
    <property type="project" value="InterPro"/>
</dbReference>
<dbReference type="AlphaFoldDB" id="A0AAN7U6Z7"/>
<sequence length="678" mass="78038">MMGDFSKSINGSWLSFLNEIKIEEDEKSIQNQNIIDENEIYNNFLRNTNSNHSSGYKDIRNSFIFKEFPDSTIFNEEERSSMLKSIQTNTPTLEGIKSAENNYVRRLALKKNRFSLDNQDYKGSLKLKMASEEIDKLIFSLNTPRINGSDNINEIEIKNIDKEENSENGYCCGDYSNNFSIPEKSTNINVIIEEEEEEEESLKEIKVQSIPKRCLSFMEDDFLKNLDLINCRMMINNEFIEDIKDEEDQIIFKKEIKLNSIIEDEGNVHENQHQFKKEKSNEFIEIKETFMKLGEVVPARNEIKMDHLIELSIECEMLEECPICLNEIDSINVYKFSPCAHRYCVDCVRKYFTDLIFRQTEIVCPHPKCDSIVHDFKIKEVVGLTIFKKFEMYKHLKNLKSDNIIYCRSCQNPIPYKAVVALNCSITANGGTNSSSSSDNSISNNGASDNKNNNNGTNVVICDSNGCGTKHCIECLSLEHPDRTCKENQKIIHDALSPEELKTLKYLELNQIKQCPKCGVLCSKADGCEYVMCLTCNYQFCFLCLEVHDHNLANHVHGPKYQEEIITSDNQYGNYYNRGYQNGNKQRKLKKICKNILIGAGIVIATPLAISVVAVAAIPYGVYYLAKRNEERKKKKKTKKFEKWANGEYKRRKELGVDVSPYIEFAANNYAANHKQNK</sequence>
<evidence type="ECO:0000256" key="1">
    <source>
        <dbReference type="ARBA" id="ARBA00001798"/>
    </source>
</evidence>
<protein>
    <recommendedName>
        <fullName evidence="2">RBR-type E3 ubiquitin transferase</fullName>
        <ecNumber evidence="2">2.3.2.31</ecNumber>
    </recommendedName>
</protein>
<dbReference type="InterPro" id="IPR044066">
    <property type="entry name" value="TRIAD_supradom"/>
</dbReference>
<organism evidence="13 14">
    <name type="scientific">Dictyostelium firmibasis</name>
    <dbReference type="NCBI Taxonomy" id="79012"/>
    <lineage>
        <taxon>Eukaryota</taxon>
        <taxon>Amoebozoa</taxon>
        <taxon>Evosea</taxon>
        <taxon>Eumycetozoa</taxon>
        <taxon>Dictyostelia</taxon>
        <taxon>Dictyosteliales</taxon>
        <taxon>Dictyosteliaceae</taxon>
        <taxon>Dictyostelium</taxon>
    </lineage>
</organism>
<gene>
    <name evidence="13" type="ORF">RB653_001187</name>
</gene>
<evidence type="ECO:0000259" key="12">
    <source>
        <dbReference type="PROSITE" id="PS51873"/>
    </source>
</evidence>
<dbReference type="EMBL" id="JAVFKY010000002">
    <property type="protein sequence ID" value="KAK5581158.1"/>
    <property type="molecule type" value="Genomic_DNA"/>
</dbReference>
<evidence type="ECO:0000256" key="5">
    <source>
        <dbReference type="ARBA" id="ARBA00022737"/>
    </source>
</evidence>
<evidence type="ECO:0000313" key="13">
    <source>
        <dbReference type="EMBL" id="KAK5581158.1"/>
    </source>
</evidence>
<dbReference type="Pfam" id="PF01485">
    <property type="entry name" value="IBR"/>
    <property type="match status" value="1"/>
</dbReference>
<keyword evidence="8" id="KW-0862">Zinc</keyword>
<keyword evidence="4" id="KW-0479">Metal-binding</keyword>
<keyword evidence="10" id="KW-0472">Membrane</keyword>
<evidence type="ECO:0000259" key="11">
    <source>
        <dbReference type="PROSITE" id="PS50089"/>
    </source>
</evidence>
<evidence type="ECO:0000256" key="8">
    <source>
        <dbReference type="ARBA" id="ARBA00022833"/>
    </source>
</evidence>
<feature type="transmembrane region" description="Helical" evidence="10">
    <location>
        <begin position="596"/>
        <end position="626"/>
    </location>
</feature>
<keyword evidence="10" id="KW-1133">Transmembrane helix</keyword>
<keyword evidence="3" id="KW-0808">Transferase</keyword>
<dbReference type="Gene3D" id="3.30.40.10">
    <property type="entry name" value="Zinc/RING finger domain, C3HC4 (zinc finger)"/>
    <property type="match status" value="1"/>
</dbReference>
<keyword evidence="5" id="KW-0677">Repeat</keyword>
<dbReference type="InterPro" id="IPR013083">
    <property type="entry name" value="Znf_RING/FYVE/PHD"/>
</dbReference>
<dbReference type="EC" id="2.3.2.31" evidence="2"/>
<keyword evidence="10" id="KW-0812">Transmembrane</keyword>
<evidence type="ECO:0000256" key="4">
    <source>
        <dbReference type="ARBA" id="ARBA00022723"/>
    </source>
</evidence>
<dbReference type="GO" id="GO:0008270">
    <property type="term" value="F:zinc ion binding"/>
    <property type="evidence" value="ECO:0007669"/>
    <property type="project" value="UniProtKB-KW"/>
</dbReference>
<dbReference type="PANTHER" id="PTHR11685">
    <property type="entry name" value="RBR FAMILY RING FINGER AND IBR DOMAIN-CONTAINING"/>
    <property type="match status" value="1"/>
</dbReference>
<dbReference type="GO" id="GO:0061630">
    <property type="term" value="F:ubiquitin protein ligase activity"/>
    <property type="evidence" value="ECO:0007669"/>
    <property type="project" value="UniProtKB-EC"/>
</dbReference>
<evidence type="ECO:0000256" key="2">
    <source>
        <dbReference type="ARBA" id="ARBA00012251"/>
    </source>
</evidence>
<name>A0AAN7U6Z7_9MYCE</name>
<dbReference type="InterPro" id="IPR002867">
    <property type="entry name" value="IBR_dom"/>
</dbReference>
<keyword evidence="7" id="KW-0833">Ubl conjugation pathway</keyword>
<keyword evidence="14" id="KW-1185">Reference proteome</keyword>
<dbReference type="PROSITE" id="PS51873">
    <property type="entry name" value="TRIAD"/>
    <property type="match status" value="1"/>
</dbReference>
<evidence type="ECO:0000256" key="9">
    <source>
        <dbReference type="PROSITE-ProRule" id="PRU00175"/>
    </source>
</evidence>
<accession>A0AAN7U6Z7</accession>
<dbReference type="InterPro" id="IPR017907">
    <property type="entry name" value="Znf_RING_CS"/>
</dbReference>
<dbReference type="SMART" id="SM00184">
    <property type="entry name" value="RING"/>
    <property type="match status" value="2"/>
</dbReference>